<evidence type="ECO:0000313" key="9">
    <source>
        <dbReference type="EMBL" id="KAH0463087.1"/>
    </source>
</evidence>
<dbReference type="InterPro" id="IPR001764">
    <property type="entry name" value="Glyco_hydro_3_N"/>
</dbReference>
<evidence type="ECO:0000256" key="4">
    <source>
        <dbReference type="ARBA" id="ARBA00022801"/>
    </source>
</evidence>
<dbReference type="FunFam" id="3.40.50.1700:FF:000001">
    <property type="entry name" value="probable beta-D-xylosidase 2"/>
    <property type="match status" value="1"/>
</dbReference>
<evidence type="ECO:0000256" key="1">
    <source>
        <dbReference type="ARBA" id="ARBA00004613"/>
    </source>
</evidence>
<keyword evidence="2" id="KW-0964">Secreted</keyword>
<evidence type="ECO:0000256" key="7">
    <source>
        <dbReference type="SAM" id="SignalP"/>
    </source>
</evidence>
<dbReference type="InterPro" id="IPR044993">
    <property type="entry name" value="BXL"/>
</dbReference>
<accession>A0AAV7H448</accession>
<dbReference type="EMBL" id="JAGFBR010000008">
    <property type="protein sequence ID" value="KAH0463087.1"/>
    <property type="molecule type" value="Genomic_DNA"/>
</dbReference>
<name>A0AAV7H448_DENCH</name>
<dbReference type="Pfam" id="PF00933">
    <property type="entry name" value="Glyco_hydro_3"/>
    <property type="match status" value="1"/>
</dbReference>
<proteinExistence type="predicted"/>
<dbReference type="GO" id="GO:0005576">
    <property type="term" value="C:extracellular region"/>
    <property type="evidence" value="ECO:0007669"/>
    <property type="project" value="UniProtKB-SubCell"/>
</dbReference>
<evidence type="ECO:0000256" key="6">
    <source>
        <dbReference type="ARBA" id="ARBA00023295"/>
    </source>
</evidence>
<feature type="signal peptide" evidence="7">
    <location>
        <begin position="1"/>
        <end position="20"/>
    </location>
</feature>
<reference evidence="9 10" key="1">
    <citation type="journal article" date="2021" name="Hortic Res">
        <title>Chromosome-scale assembly of the Dendrobium chrysotoxum genome enhances the understanding of orchid evolution.</title>
        <authorList>
            <person name="Zhang Y."/>
            <person name="Zhang G.Q."/>
            <person name="Zhang D."/>
            <person name="Liu X.D."/>
            <person name="Xu X.Y."/>
            <person name="Sun W.H."/>
            <person name="Yu X."/>
            <person name="Zhu X."/>
            <person name="Wang Z.W."/>
            <person name="Zhao X."/>
            <person name="Zhong W.Y."/>
            <person name="Chen H."/>
            <person name="Yin W.L."/>
            <person name="Huang T."/>
            <person name="Niu S.C."/>
            <person name="Liu Z.J."/>
        </authorList>
    </citation>
    <scope>NUCLEOTIDE SEQUENCE [LARGE SCALE GENOMIC DNA]</scope>
    <source>
        <strain evidence="9">Lindl</strain>
    </source>
</reference>
<dbReference type="InterPro" id="IPR017853">
    <property type="entry name" value="GH"/>
</dbReference>
<evidence type="ECO:0000256" key="2">
    <source>
        <dbReference type="ARBA" id="ARBA00022525"/>
    </source>
</evidence>
<dbReference type="SMART" id="SM01217">
    <property type="entry name" value="Fn3_like"/>
    <property type="match status" value="1"/>
</dbReference>
<gene>
    <name evidence="9" type="ORF">IEQ34_007669</name>
</gene>
<feature type="domain" description="Fibronectin type III-like" evidence="8">
    <location>
        <begin position="688"/>
        <end position="758"/>
    </location>
</feature>
<dbReference type="Pfam" id="PF14310">
    <property type="entry name" value="Fn3-like"/>
    <property type="match status" value="1"/>
</dbReference>
<protein>
    <recommendedName>
        <fullName evidence="8">Fibronectin type III-like domain-containing protein</fullName>
    </recommendedName>
</protein>
<keyword evidence="10" id="KW-1185">Reference proteome</keyword>
<dbReference type="SUPFAM" id="SSF52279">
    <property type="entry name" value="Beta-D-glucan exohydrolase, C-terminal domain"/>
    <property type="match status" value="1"/>
</dbReference>
<keyword evidence="6" id="KW-0326">Glycosidase</keyword>
<keyword evidence="3 7" id="KW-0732">Signal</keyword>
<dbReference type="PANTHER" id="PTHR42721">
    <property type="entry name" value="SUGAR HYDROLASE-RELATED"/>
    <property type="match status" value="1"/>
</dbReference>
<dbReference type="Pfam" id="PF01915">
    <property type="entry name" value="Glyco_hydro_3_C"/>
    <property type="match status" value="1"/>
</dbReference>
<dbReference type="FunFam" id="3.20.20.300:FF:000004">
    <property type="entry name" value="probable beta-D-xylosidase 7"/>
    <property type="match status" value="1"/>
</dbReference>
<dbReference type="InterPro" id="IPR036881">
    <property type="entry name" value="Glyco_hydro_3_C_sf"/>
</dbReference>
<dbReference type="InterPro" id="IPR013783">
    <property type="entry name" value="Ig-like_fold"/>
</dbReference>
<evidence type="ECO:0000256" key="3">
    <source>
        <dbReference type="ARBA" id="ARBA00022729"/>
    </source>
</evidence>
<keyword evidence="4" id="KW-0378">Hydrolase</keyword>
<dbReference type="GO" id="GO:0009044">
    <property type="term" value="F:xylan 1,4-beta-xylosidase activity"/>
    <property type="evidence" value="ECO:0007669"/>
    <property type="project" value="InterPro"/>
</dbReference>
<dbReference type="GO" id="GO:0031222">
    <property type="term" value="P:arabinan catabolic process"/>
    <property type="evidence" value="ECO:0007669"/>
    <property type="project" value="TreeGrafter"/>
</dbReference>
<dbReference type="Gene3D" id="2.60.40.10">
    <property type="entry name" value="Immunoglobulins"/>
    <property type="match status" value="1"/>
</dbReference>
<evidence type="ECO:0000313" key="10">
    <source>
        <dbReference type="Proteomes" id="UP000775213"/>
    </source>
</evidence>
<comment type="subcellular location">
    <subcellularLocation>
        <location evidence="1">Secreted</location>
    </subcellularLocation>
</comment>
<dbReference type="SUPFAM" id="SSF51445">
    <property type="entry name" value="(Trans)glycosidases"/>
    <property type="match status" value="1"/>
</dbReference>
<organism evidence="9 10">
    <name type="scientific">Dendrobium chrysotoxum</name>
    <name type="common">Orchid</name>
    <dbReference type="NCBI Taxonomy" id="161865"/>
    <lineage>
        <taxon>Eukaryota</taxon>
        <taxon>Viridiplantae</taxon>
        <taxon>Streptophyta</taxon>
        <taxon>Embryophyta</taxon>
        <taxon>Tracheophyta</taxon>
        <taxon>Spermatophyta</taxon>
        <taxon>Magnoliopsida</taxon>
        <taxon>Liliopsida</taxon>
        <taxon>Asparagales</taxon>
        <taxon>Orchidaceae</taxon>
        <taxon>Epidendroideae</taxon>
        <taxon>Malaxideae</taxon>
        <taxon>Dendrobiinae</taxon>
        <taxon>Dendrobium</taxon>
    </lineage>
</organism>
<dbReference type="Proteomes" id="UP000775213">
    <property type="component" value="Unassembled WGS sequence"/>
</dbReference>
<dbReference type="PANTHER" id="PTHR42721:SF1">
    <property type="entry name" value="BETA-D-XYLOSIDASE 6-RELATED"/>
    <property type="match status" value="1"/>
</dbReference>
<evidence type="ECO:0000259" key="8">
    <source>
        <dbReference type="SMART" id="SM01217"/>
    </source>
</evidence>
<dbReference type="Gene3D" id="3.20.20.300">
    <property type="entry name" value="Glycoside hydrolase, family 3, N-terminal domain"/>
    <property type="match status" value="1"/>
</dbReference>
<dbReference type="GO" id="GO:0046556">
    <property type="term" value="F:alpha-L-arabinofuranosidase activity"/>
    <property type="evidence" value="ECO:0007669"/>
    <property type="project" value="TreeGrafter"/>
</dbReference>
<dbReference type="InterPro" id="IPR036962">
    <property type="entry name" value="Glyco_hydro_3_N_sf"/>
</dbReference>
<dbReference type="AlphaFoldDB" id="A0AAV7H448"/>
<dbReference type="Gene3D" id="3.40.50.1700">
    <property type="entry name" value="Glycoside hydrolase family 3 C-terminal domain"/>
    <property type="match status" value="1"/>
</dbReference>
<comment type="caution">
    <text evidence="9">The sequence shown here is derived from an EMBL/GenBank/DDBJ whole genome shotgun (WGS) entry which is preliminary data.</text>
</comment>
<dbReference type="GO" id="GO:0045493">
    <property type="term" value="P:xylan catabolic process"/>
    <property type="evidence" value="ECO:0007669"/>
    <property type="project" value="InterPro"/>
</dbReference>
<dbReference type="InterPro" id="IPR026891">
    <property type="entry name" value="Fn3-like"/>
</dbReference>
<keyword evidence="5" id="KW-0325">Glycoprotein</keyword>
<feature type="chain" id="PRO_5043316724" description="Fibronectin type III-like domain-containing protein" evidence="7">
    <location>
        <begin position="21"/>
        <end position="765"/>
    </location>
</feature>
<sequence>MPLLLLLLLLLVAGDLSTSAAGNHPAYPCMPPHFNSFPFCNTSLSLPHRAKSLISHLTLPEKVQQLVNTAAAVPRLGLPPYQWWSESHHGINDNGPGVRFNGTIRASTVFPQVILSAASLNRTLWRAIAGAVAVEGRAMHNSGQAGLTFWAPNINIFRDPRWGRGQETPGEDPLVSSLYASAYVSAFQSRSDSLFLSACCKHYTAYDLEKWMGFKRYTFDAKVTEQDMKDTFQPPFKSCVQEGKASCLMCSYNQVNGVPACARRDLIDEARDDWGFEGYVTSDCDAVAIIYEEQKYAASPEDAVAAVLKAGMDINCGKYLLWHTESAVKLGKVTEEDIDRALTNLFLVQLRLGLYDRVPKRRPHGLLGPKDVCTKEHREIALEAARQGFVLLKNDNGFLPLKRNQVSSLALIGPAGDKTNLLGGDYSGVPCNPISILHGLRDYVPSISYASGCPNTSCLVDDEFEEAVHIARVADVVVVVAGLNLTEETEELDRVSLWLPGKQKDLVNAVASVSKKPVILVLMGGGPIDVSFAKDDPRIASIFWIGYPGEVGGQVLAEAIFGEFNPGGYSTMTWYPESFTAIPMTDMRMRSDPSTGYPGRTHRFYTGDVVYGFASGLSYTTYSYKFISAPNELQLLGYSHAAQKKVELTPETVDGVDYLQIEENIACEDLKFNVKIAVMNDGDMDGSHPVLLFSRSAAKIKGSPIRQLVGFDRVFTAAHKTTELEIFVDTCKDLSTVDETGKRIIILGTHVLMLKDIEHELSIKT</sequence>
<dbReference type="InterPro" id="IPR002772">
    <property type="entry name" value="Glyco_hydro_3_C"/>
</dbReference>
<evidence type="ECO:0000256" key="5">
    <source>
        <dbReference type="ARBA" id="ARBA00023180"/>
    </source>
</evidence>